<evidence type="ECO:0000313" key="5">
    <source>
        <dbReference type="EMBL" id="RLN43190.1"/>
    </source>
</evidence>
<dbReference type="STRING" id="4540.A0A3L6TSQ2"/>
<reference evidence="6" key="1">
    <citation type="journal article" date="2019" name="Nat. Commun.">
        <title>The genome of broomcorn millet.</title>
        <authorList>
            <person name="Zou C."/>
            <person name="Miki D."/>
            <person name="Li D."/>
            <person name="Tang Q."/>
            <person name="Xiao L."/>
            <person name="Rajput S."/>
            <person name="Deng P."/>
            <person name="Jia W."/>
            <person name="Huang R."/>
            <person name="Zhang M."/>
            <person name="Sun Y."/>
            <person name="Hu J."/>
            <person name="Fu X."/>
            <person name="Schnable P.S."/>
            <person name="Li F."/>
            <person name="Zhang H."/>
            <person name="Feng B."/>
            <person name="Zhu X."/>
            <person name="Liu R."/>
            <person name="Schnable J.C."/>
            <person name="Zhu J.-K."/>
            <person name="Zhang H."/>
        </authorList>
    </citation>
    <scope>NUCLEOTIDE SEQUENCE [LARGE SCALE GENOMIC DNA]</scope>
</reference>
<dbReference type="GO" id="GO:0003677">
    <property type="term" value="F:DNA binding"/>
    <property type="evidence" value="ECO:0007669"/>
    <property type="project" value="UniProtKB-KW"/>
</dbReference>
<dbReference type="InterPro" id="IPR009057">
    <property type="entry name" value="Homeodomain-like_sf"/>
</dbReference>
<gene>
    <name evidence="5" type="ORF">C2845_PM01G41630</name>
</gene>
<evidence type="ECO:0000256" key="2">
    <source>
        <dbReference type="SAM" id="MobiDB-lite"/>
    </source>
</evidence>
<dbReference type="SMART" id="SM00717">
    <property type="entry name" value="SANT"/>
    <property type="match status" value="1"/>
</dbReference>
<feature type="domain" description="HTH myb-type" evidence="4">
    <location>
        <begin position="181"/>
        <end position="232"/>
    </location>
</feature>
<dbReference type="InterPro" id="IPR001005">
    <property type="entry name" value="SANT/Myb"/>
</dbReference>
<organism evidence="5 6">
    <name type="scientific">Panicum miliaceum</name>
    <name type="common">Proso millet</name>
    <name type="synonym">Broomcorn millet</name>
    <dbReference type="NCBI Taxonomy" id="4540"/>
    <lineage>
        <taxon>Eukaryota</taxon>
        <taxon>Viridiplantae</taxon>
        <taxon>Streptophyta</taxon>
        <taxon>Embryophyta</taxon>
        <taxon>Tracheophyta</taxon>
        <taxon>Spermatophyta</taxon>
        <taxon>Magnoliopsida</taxon>
        <taxon>Liliopsida</taxon>
        <taxon>Poales</taxon>
        <taxon>Poaceae</taxon>
        <taxon>PACMAD clade</taxon>
        <taxon>Panicoideae</taxon>
        <taxon>Panicodae</taxon>
        <taxon>Paniceae</taxon>
        <taxon>Panicinae</taxon>
        <taxon>Panicum</taxon>
        <taxon>Panicum sect. Panicum</taxon>
    </lineage>
</organism>
<keyword evidence="1" id="KW-0238">DNA-binding</keyword>
<dbReference type="OrthoDB" id="608866at2759"/>
<comment type="caution">
    <text evidence="5">The sequence shown here is derived from an EMBL/GenBank/DDBJ whole genome shotgun (WGS) entry which is preliminary data.</text>
</comment>
<dbReference type="Proteomes" id="UP000275267">
    <property type="component" value="Unassembled WGS sequence"/>
</dbReference>
<evidence type="ECO:0000259" key="4">
    <source>
        <dbReference type="PROSITE" id="PS51294"/>
    </source>
</evidence>
<name>A0A3L6TSQ2_PANMI</name>
<dbReference type="PROSITE" id="PS50090">
    <property type="entry name" value="MYB_LIKE"/>
    <property type="match status" value="1"/>
</dbReference>
<feature type="region of interest" description="Disordered" evidence="2">
    <location>
        <begin position="128"/>
        <end position="150"/>
    </location>
</feature>
<sequence>MEQAEIKFCSPEMEQTGLFWAPVQQEEQGLDDLFGDLQFTLASGTACELQVTRIATAVSIFRCSAWPPAESGWKSFQLVSPANSSTAEMCFIAMMENYRERDDDALFVLQLLEEADLDEWLSGGLHQSPLGDTMSNHKMEGKKSGRRGTRKRRISPWDTFVFGGTTLGRNREYITRKNNSRWTAKEVKLLVQGVSKFGVGRWSMLKEKYFKTSVRTSVNLKDKWRNLLRAYKENVQKYTLLDLEPPLVEQIRRLAAKHPYPKQRHS</sequence>
<evidence type="ECO:0000256" key="1">
    <source>
        <dbReference type="ARBA" id="ARBA00023125"/>
    </source>
</evidence>
<dbReference type="PANTHER" id="PTHR47122">
    <property type="entry name" value="MYB-LIKE DNA-BINDING DOMAIN CONTAINING PROTEIN, EXPRESSED"/>
    <property type="match status" value="1"/>
</dbReference>
<dbReference type="EMBL" id="PQIB02000001">
    <property type="protein sequence ID" value="RLN43190.1"/>
    <property type="molecule type" value="Genomic_DNA"/>
</dbReference>
<feature type="domain" description="Myb-like" evidence="3">
    <location>
        <begin position="174"/>
        <end position="228"/>
    </location>
</feature>
<proteinExistence type="predicted"/>
<protein>
    <submittedName>
        <fullName evidence="5">Uncharacterized protein</fullName>
    </submittedName>
</protein>
<keyword evidence="6" id="KW-1185">Reference proteome</keyword>
<accession>A0A3L6TSQ2</accession>
<evidence type="ECO:0000313" key="6">
    <source>
        <dbReference type="Proteomes" id="UP000275267"/>
    </source>
</evidence>
<dbReference type="AlphaFoldDB" id="A0A3L6TSQ2"/>
<dbReference type="Gene3D" id="1.10.246.220">
    <property type="match status" value="1"/>
</dbReference>
<evidence type="ECO:0000259" key="3">
    <source>
        <dbReference type="PROSITE" id="PS50090"/>
    </source>
</evidence>
<dbReference type="Pfam" id="PF00249">
    <property type="entry name" value="Myb_DNA-binding"/>
    <property type="match status" value="1"/>
</dbReference>
<dbReference type="PROSITE" id="PS51294">
    <property type="entry name" value="HTH_MYB"/>
    <property type="match status" value="1"/>
</dbReference>
<dbReference type="CDD" id="cd11660">
    <property type="entry name" value="SANT_TRF"/>
    <property type="match status" value="1"/>
</dbReference>
<dbReference type="InterPro" id="IPR017930">
    <property type="entry name" value="Myb_dom"/>
</dbReference>
<dbReference type="PANTHER" id="PTHR47122:SF14">
    <property type="entry name" value="MYB-LIKE DNA-BINDING DOMAIN CONTAINING PROTEIN, EXPRESSED"/>
    <property type="match status" value="1"/>
</dbReference>
<dbReference type="SUPFAM" id="SSF46689">
    <property type="entry name" value="Homeodomain-like"/>
    <property type="match status" value="1"/>
</dbReference>